<dbReference type="InterPro" id="IPR050216">
    <property type="entry name" value="LRR_domain-containing"/>
</dbReference>
<dbReference type="SUPFAM" id="SSF52058">
    <property type="entry name" value="L domain-like"/>
    <property type="match status" value="1"/>
</dbReference>
<dbReference type="PANTHER" id="PTHR48051:SF1">
    <property type="entry name" value="RAS SUPPRESSOR PROTEIN 1"/>
    <property type="match status" value="1"/>
</dbReference>
<evidence type="ECO:0000256" key="3">
    <source>
        <dbReference type="SAM" id="MobiDB-lite"/>
    </source>
</evidence>
<dbReference type="InterPro" id="IPR003591">
    <property type="entry name" value="Leu-rich_rpt_typical-subtyp"/>
</dbReference>
<reference evidence="4" key="1">
    <citation type="submission" date="2021-01" db="EMBL/GenBank/DDBJ databases">
        <authorList>
            <person name="Corre E."/>
            <person name="Pelletier E."/>
            <person name="Niang G."/>
            <person name="Scheremetjew M."/>
            <person name="Finn R."/>
            <person name="Kale V."/>
            <person name="Holt S."/>
            <person name="Cochrane G."/>
            <person name="Meng A."/>
            <person name="Brown T."/>
            <person name="Cohen L."/>
        </authorList>
    </citation>
    <scope>NUCLEOTIDE SEQUENCE</scope>
    <source>
        <strain evidence="4">NIES-381</strain>
    </source>
</reference>
<feature type="region of interest" description="Disordered" evidence="3">
    <location>
        <begin position="1"/>
        <end position="21"/>
    </location>
</feature>
<evidence type="ECO:0000313" key="4">
    <source>
        <dbReference type="EMBL" id="CAD8999598.1"/>
    </source>
</evidence>
<dbReference type="SMART" id="SM00369">
    <property type="entry name" value="LRR_TYP"/>
    <property type="match status" value="6"/>
</dbReference>
<evidence type="ECO:0000256" key="1">
    <source>
        <dbReference type="ARBA" id="ARBA00022614"/>
    </source>
</evidence>
<feature type="region of interest" description="Disordered" evidence="3">
    <location>
        <begin position="713"/>
        <end position="733"/>
    </location>
</feature>
<dbReference type="PROSITE" id="PS51450">
    <property type="entry name" value="LRR"/>
    <property type="match status" value="2"/>
</dbReference>
<feature type="region of interest" description="Disordered" evidence="3">
    <location>
        <begin position="361"/>
        <end position="399"/>
    </location>
</feature>
<dbReference type="SMART" id="SM00364">
    <property type="entry name" value="LRR_BAC"/>
    <property type="match status" value="5"/>
</dbReference>
<dbReference type="Gene3D" id="3.80.10.10">
    <property type="entry name" value="Ribonuclease Inhibitor"/>
    <property type="match status" value="2"/>
</dbReference>
<name>A0A7S1I385_9EUGL</name>
<dbReference type="InterPro" id="IPR032675">
    <property type="entry name" value="LRR_dom_sf"/>
</dbReference>
<keyword evidence="1" id="KW-0433">Leucine-rich repeat</keyword>
<dbReference type="PANTHER" id="PTHR48051">
    <property type="match status" value="1"/>
</dbReference>
<dbReference type="AlphaFoldDB" id="A0A7S1I385"/>
<evidence type="ECO:0000256" key="2">
    <source>
        <dbReference type="ARBA" id="ARBA00022737"/>
    </source>
</evidence>
<dbReference type="EMBL" id="HBGA01028926">
    <property type="protein sequence ID" value="CAD8999598.1"/>
    <property type="molecule type" value="Transcribed_RNA"/>
</dbReference>
<dbReference type="InterPro" id="IPR001611">
    <property type="entry name" value="Leu-rich_rpt"/>
</dbReference>
<accession>A0A7S1I385</accession>
<organism evidence="4">
    <name type="scientific">Eutreptiella gymnastica</name>
    <dbReference type="NCBI Taxonomy" id="73025"/>
    <lineage>
        <taxon>Eukaryota</taxon>
        <taxon>Discoba</taxon>
        <taxon>Euglenozoa</taxon>
        <taxon>Euglenida</taxon>
        <taxon>Spirocuta</taxon>
        <taxon>Euglenophyceae</taxon>
        <taxon>Eutreptiales</taxon>
        <taxon>Eutreptiaceae</taxon>
        <taxon>Eutreptiella</taxon>
    </lineage>
</organism>
<dbReference type="GO" id="GO:0005737">
    <property type="term" value="C:cytoplasm"/>
    <property type="evidence" value="ECO:0007669"/>
    <property type="project" value="TreeGrafter"/>
</dbReference>
<dbReference type="Pfam" id="PF00560">
    <property type="entry name" value="LRR_1"/>
    <property type="match status" value="1"/>
</dbReference>
<protein>
    <submittedName>
        <fullName evidence="4">Uncharacterized protein</fullName>
    </submittedName>
</protein>
<sequence>MADGSVGGRVASDDAMSQQRSDHFVPVRYSSSHFKVERPPPPAPPPLSMIGTSKMPTLVLGTVFSFAVGTDLVQVAGIAAVCRRWRTATFVLWQQVTVFPQLSGDISNNQTRLWAYMAKFFTSTSRGQHVKSFQLVDRPSRVEFFASPLPVNLRLWDVIFLTRQLTFLTDLDLRGAQSMDFSAGEPFLLAVTQSLPLLETLKVDRSCLTLNGGAHIWSDLLQSLPRLRSLTIGDKYNKYMSCQDLELGEHANQLIEHLEALKIYAPLAPSALTKLFSLHAPKLRVLAVNCVQGSCDVGVEPQVASRMPELRKFVATNAVTFAFLFRVLFAVQHPHLQVLRLGGSLKGSAVRMEKSLIGSVLAKPDTEQADGGGKKKGDKPDKGAKDKKGAKGADANLGDWLTPHGFTPLNLHSLPEGQAAIVELQDPRVPVPVKKAPARKKKDEKVVCRPLFPFEMGVDPEVFGQAISSATDLALTNLSIDRVDEALPLANLTALSLSHNLLRDAASLLTILAAQSQGLTSLDLSGNLLGSLPDSLWALKELQTLKLQGNQLETLPNSSGALANLRSLDLACNALKALPNAVLQMPALQELCLDGNVLTQLPSKLPAKCPQLRALGLKAVGLTTLPADIGSLKALTSLDLSQNKVEALPEELATLPLQHVDLRGNPLTEAIPIPAALDSVLSSYGPLKYRQALEQLQLWLAGKWRPPVLPPLSARGSPVTAGTETGAGMASAL</sequence>
<gene>
    <name evidence="4" type="ORF">EGYM00392_LOCUS10671</name>
</gene>
<proteinExistence type="predicted"/>
<feature type="compositionally biased region" description="Basic and acidic residues" evidence="3">
    <location>
        <begin position="372"/>
        <end position="391"/>
    </location>
</feature>
<dbReference type="SUPFAM" id="SSF52047">
    <property type="entry name" value="RNI-like"/>
    <property type="match status" value="1"/>
</dbReference>
<keyword evidence="2" id="KW-0677">Repeat</keyword>